<dbReference type="RefSeq" id="WP_136827616.1">
    <property type="nucleotide sequence ID" value="NZ_SWBP01000008.1"/>
</dbReference>
<dbReference type="PROSITE" id="PS51257">
    <property type="entry name" value="PROKAR_LIPOPROTEIN"/>
    <property type="match status" value="1"/>
</dbReference>
<gene>
    <name evidence="2" type="ORF">FA046_16350</name>
</gene>
<dbReference type="EMBL" id="SWBP01000008">
    <property type="protein sequence ID" value="TKB95570.1"/>
    <property type="molecule type" value="Genomic_DNA"/>
</dbReference>
<evidence type="ECO:0008006" key="4">
    <source>
        <dbReference type="Google" id="ProtNLM"/>
    </source>
</evidence>
<protein>
    <recommendedName>
        <fullName evidence="4">LVIVD repeat-containing protein</fullName>
    </recommendedName>
</protein>
<evidence type="ECO:0000313" key="3">
    <source>
        <dbReference type="Proteomes" id="UP000308181"/>
    </source>
</evidence>
<dbReference type="Proteomes" id="UP000308181">
    <property type="component" value="Unassembled WGS sequence"/>
</dbReference>
<proteinExistence type="predicted"/>
<reference evidence="2 3" key="1">
    <citation type="submission" date="2019-04" db="EMBL/GenBank/DDBJ databases">
        <title>Pedobacter sp. AR-3-17 sp. nov., isolated from Arctic soil.</title>
        <authorList>
            <person name="Dahal R.H."/>
            <person name="Kim D.-U."/>
        </authorList>
    </citation>
    <scope>NUCLEOTIDE SEQUENCE [LARGE SCALE GENOMIC DNA]</scope>
    <source>
        <strain evidence="2 3">AR-3-17</strain>
    </source>
</reference>
<keyword evidence="1" id="KW-0732">Signal</keyword>
<accession>A0A4U1BWT7</accession>
<dbReference type="OrthoDB" id="1521841at2"/>
<name>A0A4U1BWT7_9SPHI</name>
<feature type="chain" id="PRO_5020638359" description="LVIVD repeat-containing protein" evidence="1">
    <location>
        <begin position="24"/>
        <end position="172"/>
    </location>
</feature>
<organism evidence="2 3">
    <name type="scientific">Pedobacter cryophilus</name>
    <dbReference type="NCBI Taxonomy" id="2571271"/>
    <lineage>
        <taxon>Bacteria</taxon>
        <taxon>Pseudomonadati</taxon>
        <taxon>Bacteroidota</taxon>
        <taxon>Sphingobacteriia</taxon>
        <taxon>Sphingobacteriales</taxon>
        <taxon>Sphingobacteriaceae</taxon>
        <taxon>Pedobacter</taxon>
    </lineage>
</organism>
<dbReference type="AlphaFoldDB" id="A0A4U1BWT7"/>
<feature type="signal peptide" evidence="1">
    <location>
        <begin position="1"/>
        <end position="23"/>
    </location>
</feature>
<keyword evidence="3" id="KW-1185">Reference proteome</keyword>
<sequence length="172" mass="19078">MKTTKKIWLLSLPLLLAVGCVDFNSTPVVYTTYSPILITRSNLAQSVSIKPVTNIGDAAKIYYKDNYIFISERFKGVHIIDNTNPKAPVNKGYIAIPGCVDMAIKNNILYVDNAVDLIAINLTEVEKGNLVVLKRIENVFPEVFPPDGGVIPSKFNTTNRPKNTIIIGWKNN</sequence>
<evidence type="ECO:0000256" key="1">
    <source>
        <dbReference type="SAM" id="SignalP"/>
    </source>
</evidence>
<evidence type="ECO:0000313" key="2">
    <source>
        <dbReference type="EMBL" id="TKB95570.1"/>
    </source>
</evidence>
<comment type="caution">
    <text evidence="2">The sequence shown here is derived from an EMBL/GenBank/DDBJ whole genome shotgun (WGS) entry which is preliminary data.</text>
</comment>